<comment type="caution">
    <text evidence="1">The sequence shown here is derived from an EMBL/GenBank/DDBJ whole genome shotgun (WGS) entry which is preliminary data.</text>
</comment>
<proteinExistence type="predicted"/>
<gene>
    <name evidence="1" type="ORF">HO133_004737</name>
</gene>
<evidence type="ECO:0000313" key="2">
    <source>
        <dbReference type="Proteomes" id="UP000593566"/>
    </source>
</evidence>
<name>A0A8H6FKV7_9LECA</name>
<reference evidence="1 2" key="1">
    <citation type="journal article" date="2020" name="Genomics">
        <title>Complete, high-quality genomes from long-read metagenomic sequencing of two wolf lichen thalli reveals enigmatic genome architecture.</title>
        <authorList>
            <person name="McKenzie S.K."/>
            <person name="Walston R.F."/>
            <person name="Allen J.L."/>
        </authorList>
    </citation>
    <scope>NUCLEOTIDE SEQUENCE [LARGE SCALE GENOMIC DNA]</scope>
    <source>
        <strain evidence="1">WasteWater1</strain>
    </source>
</reference>
<accession>A0A8H6FKV7</accession>
<evidence type="ECO:0000313" key="1">
    <source>
        <dbReference type="EMBL" id="KAF6230395.1"/>
    </source>
</evidence>
<sequence length="126" mass="14077">MHSGAVYPQDFPKSGFNDYELLDRTLETMVTRKRLNVEAPRRSPAAGPLGVAKKVDLVIEPAAWKKHGTVIVVDYEAWIMNLWLLRTDIAGKGSLDPDYEPVVLLPKQWVKPGYGGDVKSIVGNRF</sequence>
<keyword evidence="2" id="KW-1185">Reference proteome</keyword>
<dbReference type="RefSeq" id="XP_037157652.1">
    <property type="nucleotide sequence ID" value="XM_037295651.1"/>
</dbReference>
<dbReference type="AlphaFoldDB" id="A0A8H6FKV7"/>
<dbReference type="Proteomes" id="UP000593566">
    <property type="component" value="Unassembled WGS sequence"/>
</dbReference>
<organism evidence="1 2">
    <name type="scientific">Letharia lupina</name>
    <dbReference type="NCBI Taxonomy" id="560253"/>
    <lineage>
        <taxon>Eukaryota</taxon>
        <taxon>Fungi</taxon>
        <taxon>Dikarya</taxon>
        <taxon>Ascomycota</taxon>
        <taxon>Pezizomycotina</taxon>
        <taxon>Lecanoromycetes</taxon>
        <taxon>OSLEUM clade</taxon>
        <taxon>Lecanoromycetidae</taxon>
        <taxon>Lecanorales</taxon>
        <taxon>Lecanorineae</taxon>
        <taxon>Parmeliaceae</taxon>
        <taxon>Letharia</taxon>
    </lineage>
</organism>
<dbReference type="EMBL" id="JACCJB010000002">
    <property type="protein sequence ID" value="KAF6230395.1"/>
    <property type="molecule type" value="Genomic_DNA"/>
</dbReference>
<dbReference type="GeneID" id="59333143"/>
<protein>
    <submittedName>
        <fullName evidence="1">Uncharacterized protein</fullName>
    </submittedName>
</protein>